<gene>
    <name evidence="3" type="primary">pgl</name>
    <name evidence="3" type="ORF">BN1080_03221</name>
</gene>
<comment type="similarity">
    <text evidence="1">Belongs to the cycloisomerase 2 family.</text>
</comment>
<dbReference type="Pfam" id="PF10282">
    <property type="entry name" value="Lactonase"/>
    <property type="match status" value="1"/>
</dbReference>
<proteinExistence type="inferred from homology"/>
<dbReference type="Gene3D" id="2.130.10.10">
    <property type="entry name" value="YVTN repeat-like/Quinoprotein amine dehydrogenase"/>
    <property type="match status" value="1"/>
</dbReference>
<dbReference type="GO" id="GO:0005829">
    <property type="term" value="C:cytosol"/>
    <property type="evidence" value="ECO:0007669"/>
    <property type="project" value="TreeGrafter"/>
</dbReference>
<dbReference type="Proteomes" id="UP000043699">
    <property type="component" value="Unassembled WGS sequence"/>
</dbReference>
<dbReference type="SUPFAM" id="SSF75011">
    <property type="entry name" value="3-carboxy-cis,cis-mucoante lactonizing enzyme"/>
    <property type="match status" value="1"/>
</dbReference>
<sequence length="347" mass="37657">MNCTYLATGSYSSSEEPGIKLWEFNQQSGRLTEIGGILGTDRPSFLAIHPNGKNFAATSEIGNGEIIVYELTEEPLGLKEINRQSANGDHPAHLCIDRTGKWLLAANYSGGNVNVYPIEEDGSIGERTDSVKHEGRGPNTERQDAPHPHSVFQLPQSGRFIVSDLGTDTLYLYSLDQGTGKLELEQSIQAPPGSGPRHLAFHPSQGEVYSLEEITSSLTVYAWNEAGSMEPVQQVSLLPAGFEGKNTSAEVRVSADGRYLYASNRGDDSLAVFAIGEGGRLELNGFSPSGGEGPRHFELISGEWMITANERSHNLAVLKIGEDGMPELTDEIVETKAPVCVKIIRER</sequence>
<dbReference type="STRING" id="1499687.BN1080_03221"/>
<feature type="region of interest" description="Disordered" evidence="2">
    <location>
        <begin position="125"/>
        <end position="148"/>
    </location>
</feature>
<protein>
    <submittedName>
        <fullName evidence="3">6-phosphogluconolactonase</fullName>
    </submittedName>
</protein>
<dbReference type="EMBL" id="CCXS01000001">
    <property type="protein sequence ID" value="CEG24201.1"/>
    <property type="molecule type" value="Genomic_DNA"/>
</dbReference>
<keyword evidence="4" id="KW-1185">Reference proteome</keyword>
<evidence type="ECO:0000313" key="3">
    <source>
        <dbReference type="EMBL" id="CEG24201.1"/>
    </source>
</evidence>
<feature type="compositionally biased region" description="Basic and acidic residues" evidence="2">
    <location>
        <begin position="125"/>
        <end position="147"/>
    </location>
</feature>
<dbReference type="PANTHER" id="PTHR30344">
    <property type="entry name" value="6-PHOSPHOGLUCONOLACTONASE-RELATED"/>
    <property type="match status" value="1"/>
</dbReference>
<dbReference type="InterPro" id="IPR015943">
    <property type="entry name" value="WD40/YVTN_repeat-like_dom_sf"/>
</dbReference>
<organism evidence="3 4">
    <name type="scientific">Planococcus massiliensis</name>
    <dbReference type="NCBI Taxonomy" id="1499687"/>
    <lineage>
        <taxon>Bacteria</taxon>
        <taxon>Bacillati</taxon>
        <taxon>Bacillota</taxon>
        <taxon>Bacilli</taxon>
        <taxon>Bacillales</taxon>
        <taxon>Caryophanaceae</taxon>
        <taxon>Planococcus</taxon>
    </lineage>
</organism>
<dbReference type="PANTHER" id="PTHR30344:SF1">
    <property type="entry name" value="6-PHOSPHOGLUCONOLACTONASE"/>
    <property type="match status" value="1"/>
</dbReference>
<dbReference type="InterPro" id="IPR050282">
    <property type="entry name" value="Cycloisomerase_2"/>
</dbReference>
<evidence type="ECO:0000256" key="1">
    <source>
        <dbReference type="ARBA" id="ARBA00005564"/>
    </source>
</evidence>
<name>A0A098ESA8_9BACL</name>
<dbReference type="RefSeq" id="WP_052653522.1">
    <property type="nucleotide sequence ID" value="NZ_CCXS01000001.1"/>
</dbReference>
<dbReference type="OrthoDB" id="9790815at2"/>
<dbReference type="AlphaFoldDB" id="A0A098ESA8"/>
<dbReference type="InterPro" id="IPR019405">
    <property type="entry name" value="Lactonase_7-beta_prop"/>
</dbReference>
<accession>A0A098ESA8</accession>
<evidence type="ECO:0000256" key="2">
    <source>
        <dbReference type="SAM" id="MobiDB-lite"/>
    </source>
</evidence>
<dbReference type="GO" id="GO:0017057">
    <property type="term" value="F:6-phosphogluconolactonase activity"/>
    <property type="evidence" value="ECO:0007669"/>
    <property type="project" value="TreeGrafter"/>
</dbReference>
<evidence type="ECO:0000313" key="4">
    <source>
        <dbReference type="Proteomes" id="UP000043699"/>
    </source>
</evidence>
<reference evidence="3 4" key="1">
    <citation type="submission" date="2014-09" db="EMBL/GenBank/DDBJ databases">
        <authorList>
            <person name="Urmite Genomes Urmite Genomes"/>
        </authorList>
    </citation>
    <scope>NUCLEOTIDE SEQUENCE [LARGE SCALE GENOMIC DNA]</scope>
    <source>
        <strain evidence="3 4">ES2</strain>
    </source>
</reference>